<name>A0A517W434_9PLAN</name>
<evidence type="ECO:0000313" key="9">
    <source>
        <dbReference type="Proteomes" id="UP000318704"/>
    </source>
</evidence>
<proteinExistence type="inferred from homology"/>
<dbReference type="PANTHER" id="PTHR43133:SF8">
    <property type="entry name" value="RNA POLYMERASE SIGMA FACTOR HI_1459-RELATED"/>
    <property type="match status" value="1"/>
</dbReference>
<dbReference type="NCBIfam" id="TIGR02937">
    <property type="entry name" value="sigma70-ECF"/>
    <property type="match status" value="1"/>
</dbReference>
<dbReference type="EMBL" id="CP037920">
    <property type="protein sequence ID" value="QDU00001.1"/>
    <property type="molecule type" value="Genomic_DNA"/>
</dbReference>
<evidence type="ECO:0000259" key="7">
    <source>
        <dbReference type="Pfam" id="PF08281"/>
    </source>
</evidence>
<dbReference type="GO" id="GO:0006352">
    <property type="term" value="P:DNA-templated transcription initiation"/>
    <property type="evidence" value="ECO:0007669"/>
    <property type="project" value="InterPro"/>
</dbReference>
<dbReference type="GO" id="GO:0016987">
    <property type="term" value="F:sigma factor activity"/>
    <property type="evidence" value="ECO:0007669"/>
    <property type="project" value="UniProtKB-KW"/>
</dbReference>
<feature type="domain" description="RNA polymerase sigma-70 region 2" evidence="6">
    <location>
        <begin position="8"/>
        <end position="72"/>
    </location>
</feature>
<keyword evidence="3" id="KW-0731">Sigma factor</keyword>
<dbReference type="InterPro" id="IPR036388">
    <property type="entry name" value="WH-like_DNA-bd_sf"/>
</dbReference>
<dbReference type="AlphaFoldDB" id="A0A517W434"/>
<dbReference type="InterPro" id="IPR014284">
    <property type="entry name" value="RNA_pol_sigma-70_dom"/>
</dbReference>
<dbReference type="InterPro" id="IPR039425">
    <property type="entry name" value="RNA_pol_sigma-70-like"/>
</dbReference>
<dbReference type="GO" id="GO:0003677">
    <property type="term" value="F:DNA binding"/>
    <property type="evidence" value="ECO:0007669"/>
    <property type="project" value="UniProtKB-KW"/>
</dbReference>
<dbReference type="SUPFAM" id="SSF88946">
    <property type="entry name" value="Sigma2 domain of RNA polymerase sigma factors"/>
    <property type="match status" value="1"/>
</dbReference>
<dbReference type="SUPFAM" id="SSF88659">
    <property type="entry name" value="Sigma3 and sigma4 domains of RNA polymerase sigma factors"/>
    <property type="match status" value="1"/>
</dbReference>
<evidence type="ECO:0000256" key="3">
    <source>
        <dbReference type="ARBA" id="ARBA00023082"/>
    </source>
</evidence>
<dbReference type="KEGG" id="gaw:V144x_55140"/>
<dbReference type="PANTHER" id="PTHR43133">
    <property type="entry name" value="RNA POLYMERASE ECF-TYPE SIGMA FACTO"/>
    <property type="match status" value="1"/>
</dbReference>
<evidence type="ECO:0000256" key="2">
    <source>
        <dbReference type="ARBA" id="ARBA00023015"/>
    </source>
</evidence>
<dbReference type="InterPro" id="IPR013249">
    <property type="entry name" value="RNA_pol_sigma70_r4_t2"/>
</dbReference>
<dbReference type="Gene3D" id="1.10.10.10">
    <property type="entry name" value="Winged helix-like DNA-binding domain superfamily/Winged helix DNA-binding domain"/>
    <property type="match status" value="1"/>
</dbReference>
<comment type="similarity">
    <text evidence="1">Belongs to the sigma-70 factor family. ECF subfamily.</text>
</comment>
<organism evidence="8 9">
    <name type="scientific">Gimesia aquarii</name>
    <dbReference type="NCBI Taxonomy" id="2527964"/>
    <lineage>
        <taxon>Bacteria</taxon>
        <taxon>Pseudomonadati</taxon>
        <taxon>Planctomycetota</taxon>
        <taxon>Planctomycetia</taxon>
        <taxon>Planctomycetales</taxon>
        <taxon>Planctomycetaceae</taxon>
        <taxon>Gimesia</taxon>
    </lineage>
</organism>
<evidence type="ECO:0000256" key="5">
    <source>
        <dbReference type="ARBA" id="ARBA00023163"/>
    </source>
</evidence>
<evidence type="ECO:0000256" key="4">
    <source>
        <dbReference type="ARBA" id="ARBA00023125"/>
    </source>
</evidence>
<evidence type="ECO:0000256" key="1">
    <source>
        <dbReference type="ARBA" id="ARBA00010641"/>
    </source>
</evidence>
<accession>A0A517W434</accession>
<keyword evidence="2" id="KW-0805">Transcription regulation</keyword>
<dbReference type="Gene3D" id="1.10.1740.10">
    <property type="match status" value="1"/>
</dbReference>
<dbReference type="InterPro" id="IPR013324">
    <property type="entry name" value="RNA_pol_sigma_r3/r4-like"/>
</dbReference>
<sequence>MPELLRVLYLNHRQGLFSLALSITGSRQQAEDAVHEAFAKMAGRKPPEGDPVSYVFKVVRNAAIDMQRSRRRDQQVSISLFNGYSPQLKEMDPQFHLLTKERDQILRKAIENLREDEREAIVLKGLAGLTFEQAGEAAGIPAKTVATRYRRALQKLETCLRDQI</sequence>
<dbReference type="InterPro" id="IPR007627">
    <property type="entry name" value="RNA_pol_sigma70_r2"/>
</dbReference>
<evidence type="ECO:0000259" key="6">
    <source>
        <dbReference type="Pfam" id="PF04542"/>
    </source>
</evidence>
<feature type="domain" description="RNA polymerase sigma factor 70 region 4 type 2" evidence="7">
    <location>
        <begin position="104"/>
        <end position="156"/>
    </location>
</feature>
<dbReference type="Proteomes" id="UP000318704">
    <property type="component" value="Chromosome"/>
</dbReference>
<dbReference type="Pfam" id="PF08281">
    <property type="entry name" value="Sigma70_r4_2"/>
    <property type="match status" value="1"/>
</dbReference>
<gene>
    <name evidence="8" type="primary">sigJ_2</name>
    <name evidence="8" type="ORF">V144x_55140</name>
</gene>
<dbReference type="CDD" id="cd06171">
    <property type="entry name" value="Sigma70_r4"/>
    <property type="match status" value="1"/>
</dbReference>
<dbReference type="Pfam" id="PF04542">
    <property type="entry name" value="Sigma70_r2"/>
    <property type="match status" value="1"/>
</dbReference>
<keyword evidence="5" id="KW-0804">Transcription</keyword>
<reference evidence="8 9" key="1">
    <citation type="submission" date="2019-03" db="EMBL/GenBank/DDBJ databases">
        <title>Deep-cultivation of Planctomycetes and their phenomic and genomic characterization uncovers novel biology.</title>
        <authorList>
            <person name="Wiegand S."/>
            <person name="Jogler M."/>
            <person name="Boedeker C."/>
            <person name="Pinto D."/>
            <person name="Vollmers J."/>
            <person name="Rivas-Marin E."/>
            <person name="Kohn T."/>
            <person name="Peeters S.H."/>
            <person name="Heuer A."/>
            <person name="Rast P."/>
            <person name="Oberbeckmann S."/>
            <person name="Bunk B."/>
            <person name="Jeske O."/>
            <person name="Meyerdierks A."/>
            <person name="Storesund J.E."/>
            <person name="Kallscheuer N."/>
            <person name="Luecker S."/>
            <person name="Lage O.M."/>
            <person name="Pohl T."/>
            <person name="Merkel B.J."/>
            <person name="Hornburger P."/>
            <person name="Mueller R.-W."/>
            <person name="Bruemmer F."/>
            <person name="Labrenz M."/>
            <person name="Spormann A.M."/>
            <person name="Op den Camp H."/>
            <person name="Overmann J."/>
            <person name="Amann R."/>
            <person name="Jetten M.S.M."/>
            <person name="Mascher T."/>
            <person name="Medema M.H."/>
            <person name="Devos D.P."/>
            <person name="Kaster A.-K."/>
            <person name="Ovreas L."/>
            <person name="Rohde M."/>
            <person name="Galperin M.Y."/>
            <person name="Jogler C."/>
        </authorList>
    </citation>
    <scope>NUCLEOTIDE SEQUENCE [LARGE SCALE GENOMIC DNA]</scope>
    <source>
        <strain evidence="8 9">V144</strain>
    </source>
</reference>
<evidence type="ECO:0000313" key="8">
    <source>
        <dbReference type="EMBL" id="QDU00001.1"/>
    </source>
</evidence>
<dbReference type="InterPro" id="IPR013325">
    <property type="entry name" value="RNA_pol_sigma_r2"/>
</dbReference>
<keyword evidence="4" id="KW-0238">DNA-binding</keyword>
<protein>
    <submittedName>
        <fullName evidence="8">ECF RNA polymerase sigma factor SigJ</fullName>
    </submittedName>
</protein>